<protein>
    <submittedName>
        <fullName evidence="1">Uncharacterized protein</fullName>
    </submittedName>
</protein>
<comment type="caution">
    <text evidence="1">The sequence shown here is derived from an EMBL/GenBank/DDBJ whole genome shotgun (WGS) entry which is preliminary data.</text>
</comment>
<proteinExistence type="predicted"/>
<reference evidence="1 2" key="1">
    <citation type="submission" date="2015-02" db="EMBL/GenBank/DDBJ databases">
        <title>Evolution of amylase-binding proteins of oral streptococcal species.</title>
        <authorList>
            <person name="Haase E.M."/>
        </authorList>
    </citation>
    <scope>NUCLEOTIDE SEQUENCE [LARGE SCALE GENOMIC DNA]</scope>
    <source>
        <strain evidence="1 2">UC921A</strain>
    </source>
</reference>
<name>A0A0F2DSU2_9STRE</name>
<dbReference type="PATRIC" id="fig|28037.216.peg.1482"/>
<evidence type="ECO:0000313" key="1">
    <source>
        <dbReference type="EMBL" id="KJQ74008.1"/>
    </source>
</evidence>
<gene>
    <name evidence="1" type="ORF">TZ94_01529</name>
</gene>
<evidence type="ECO:0000313" key="2">
    <source>
        <dbReference type="Proteomes" id="UP000033489"/>
    </source>
</evidence>
<dbReference type="AlphaFoldDB" id="A0A0F2DSU2"/>
<organism evidence="1 2">
    <name type="scientific">Streptococcus infantis</name>
    <dbReference type="NCBI Taxonomy" id="68892"/>
    <lineage>
        <taxon>Bacteria</taxon>
        <taxon>Bacillati</taxon>
        <taxon>Bacillota</taxon>
        <taxon>Bacilli</taxon>
        <taxon>Lactobacillales</taxon>
        <taxon>Streptococcaceae</taxon>
        <taxon>Streptococcus</taxon>
    </lineage>
</organism>
<accession>A0A0F2DSU2</accession>
<dbReference type="Proteomes" id="UP000033489">
    <property type="component" value="Unassembled WGS sequence"/>
</dbReference>
<dbReference type="EMBL" id="JYGT01000010">
    <property type="protein sequence ID" value="KJQ74008.1"/>
    <property type="molecule type" value="Genomic_DNA"/>
</dbReference>
<dbReference type="OrthoDB" id="6388203at2"/>
<dbReference type="RefSeq" id="WP_045615712.1">
    <property type="nucleotide sequence ID" value="NZ_JYGT01000010.1"/>
</dbReference>
<sequence length="103" mass="12298">MKYHIEDLRDQLHNHNWIVLKESEGNDLDISEFWTIRHRYQPNKTCTLAFEGMDDLEVLPIEKSYACFLSEEPAISLYFSKSIKLWKRDLNTFILNLNSFIIC</sequence>